<dbReference type="Proteomes" id="UP000037269">
    <property type="component" value="Unassembled WGS sequence"/>
</dbReference>
<evidence type="ECO:0000313" key="2">
    <source>
        <dbReference type="Proteomes" id="UP000037269"/>
    </source>
</evidence>
<dbReference type="EMBL" id="LGUG01000004">
    <property type="protein sequence ID" value="KON96822.1"/>
    <property type="molecule type" value="Genomic_DNA"/>
</dbReference>
<organism evidence="1 2">
    <name type="scientific">Aneurinibacillus migulanus</name>
    <name type="common">Bacillus migulanus</name>
    <dbReference type="NCBI Taxonomy" id="47500"/>
    <lineage>
        <taxon>Bacteria</taxon>
        <taxon>Bacillati</taxon>
        <taxon>Bacillota</taxon>
        <taxon>Bacilli</taxon>
        <taxon>Bacillales</taxon>
        <taxon>Paenibacillaceae</taxon>
        <taxon>Aneurinibacillus group</taxon>
        <taxon>Aneurinibacillus</taxon>
    </lineage>
</organism>
<evidence type="ECO:0000313" key="1">
    <source>
        <dbReference type="EMBL" id="KON96822.1"/>
    </source>
</evidence>
<reference evidence="1 2" key="1">
    <citation type="submission" date="2015-07" db="EMBL/GenBank/DDBJ databases">
        <title>Fjat-14205 dsm 2895.</title>
        <authorList>
            <person name="Liu B."/>
            <person name="Wang J."/>
            <person name="Zhu Y."/>
            <person name="Liu G."/>
            <person name="Chen Q."/>
            <person name="Chen Z."/>
            <person name="Lan J."/>
            <person name="Che J."/>
            <person name="Ge C."/>
            <person name="Shi H."/>
            <person name="Pan Z."/>
            <person name="Liu X."/>
        </authorList>
    </citation>
    <scope>NUCLEOTIDE SEQUENCE [LARGE SCALE GENOMIC DNA]</scope>
    <source>
        <strain evidence="1 2">DSM 2895</strain>
    </source>
</reference>
<comment type="caution">
    <text evidence="1">The sequence shown here is derived from an EMBL/GenBank/DDBJ whole genome shotgun (WGS) entry which is preliminary data.</text>
</comment>
<sequence>MAVGWTGFVPDACKQTQLHIPEKIAPYLWGWPNRFLKRMEQAGTRVVIVGGSGDFSRGFDTTEDIDRLPSGFAGIIWTNRIDRIAPLIKQRTPSSTPYTSINF</sequence>
<gene>
    <name evidence="1" type="ORF">AF333_16375</name>
</gene>
<accession>A0A0D1XYW4</accession>
<keyword evidence="2" id="KW-1185">Reference proteome</keyword>
<dbReference type="AlphaFoldDB" id="A0A0D1XYW4"/>
<proteinExistence type="predicted"/>
<protein>
    <submittedName>
        <fullName evidence="1">Uncharacterized protein</fullName>
    </submittedName>
</protein>
<name>A0A0D1XYW4_ANEMI</name>
<dbReference type="STRING" id="47500.AF333_16375"/>
<dbReference type="PATRIC" id="fig|47500.8.peg.5754"/>